<dbReference type="PANTHER" id="PTHR34476:SF1">
    <property type="entry name" value="DNA-DIRECTED RNA POLYMERASE SUBUNIT OMEGA"/>
    <property type="match status" value="1"/>
</dbReference>
<dbReference type="SUPFAM" id="SSF63562">
    <property type="entry name" value="RPB6/omega subunit-like"/>
    <property type="match status" value="1"/>
</dbReference>
<reference evidence="11" key="1">
    <citation type="submission" date="2020-08" db="EMBL/GenBank/DDBJ databases">
        <title>Genome public.</title>
        <authorList>
            <person name="Liu C."/>
            <person name="Sun Q."/>
        </authorList>
    </citation>
    <scope>NUCLEOTIDE SEQUENCE</scope>
    <source>
        <strain evidence="11">NSJ-53</strain>
    </source>
</reference>
<comment type="catalytic activity">
    <reaction evidence="9 10">
        <text>RNA(n) + a ribonucleoside 5'-triphosphate = RNA(n+1) + diphosphate</text>
        <dbReference type="Rhea" id="RHEA:21248"/>
        <dbReference type="Rhea" id="RHEA-COMP:14527"/>
        <dbReference type="Rhea" id="RHEA-COMP:17342"/>
        <dbReference type="ChEBI" id="CHEBI:33019"/>
        <dbReference type="ChEBI" id="CHEBI:61557"/>
        <dbReference type="ChEBI" id="CHEBI:140395"/>
        <dbReference type="EC" id="2.7.7.6"/>
    </reaction>
</comment>
<keyword evidence="4 10" id="KW-0240">DNA-directed RNA polymerase</keyword>
<dbReference type="Proteomes" id="UP000623172">
    <property type="component" value="Unassembled WGS sequence"/>
</dbReference>
<comment type="similarity">
    <text evidence="1 10">Belongs to the RNA polymerase subunit omega family.</text>
</comment>
<dbReference type="EMBL" id="JACRSR010000001">
    <property type="protein sequence ID" value="MBC8530761.1"/>
    <property type="molecule type" value="Genomic_DNA"/>
</dbReference>
<name>A0A926D3B2_9FIRM</name>
<evidence type="ECO:0000256" key="3">
    <source>
        <dbReference type="ARBA" id="ARBA00013725"/>
    </source>
</evidence>
<dbReference type="InterPro" id="IPR036161">
    <property type="entry name" value="RPB6/omega-like_sf"/>
</dbReference>
<dbReference type="Gene3D" id="3.90.940.10">
    <property type="match status" value="1"/>
</dbReference>
<dbReference type="InterPro" id="IPR003716">
    <property type="entry name" value="DNA-dir_RNA_pol_omega"/>
</dbReference>
<evidence type="ECO:0000256" key="1">
    <source>
        <dbReference type="ARBA" id="ARBA00006711"/>
    </source>
</evidence>
<protein>
    <recommendedName>
        <fullName evidence="3 10">DNA-directed RNA polymerase subunit omega</fullName>
        <shortName evidence="10">RNAP omega subunit</shortName>
        <ecNumber evidence="2 10">2.7.7.6</ecNumber>
    </recommendedName>
    <alternativeName>
        <fullName evidence="10">RNA polymerase omega subunit</fullName>
    </alternativeName>
    <alternativeName>
        <fullName evidence="8 10">Transcriptase subunit omega</fullName>
    </alternativeName>
</protein>
<dbReference type="HAMAP" id="MF_00366">
    <property type="entry name" value="RNApol_bact_RpoZ"/>
    <property type="match status" value="1"/>
</dbReference>
<evidence type="ECO:0000256" key="9">
    <source>
        <dbReference type="ARBA" id="ARBA00048552"/>
    </source>
</evidence>
<evidence type="ECO:0000256" key="6">
    <source>
        <dbReference type="ARBA" id="ARBA00022695"/>
    </source>
</evidence>
<keyword evidence="5 10" id="KW-0808">Transferase</keyword>
<dbReference type="GO" id="GO:0003899">
    <property type="term" value="F:DNA-directed RNA polymerase activity"/>
    <property type="evidence" value="ECO:0007669"/>
    <property type="project" value="UniProtKB-UniRule"/>
</dbReference>
<evidence type="ECO:0000313" key="12">
    <source>
        <dbReference type="Proteomes" id="UP000623172"/>
    </source>
</evidence>
<dbReference type="NCBIfam" id="TIGR00690">
    <property type="entry name" value="rpoZ"/>
    <property type="match status" value="1"/>
</dbReference>
<evidence type="ECO:0000256" key="4">
    <source>
        <dbReference type="ARBA" id="ARBA00022478"/>
    </source>
</evidence>
<evidence type="ECO:0000256" key="5">
    <source>
        <dbReference type="ARBA" id="ARBA00022679"/>
    </source>
</evidence>
<dbReference type="InterPro" id="IPR006110">
    <property type="entry name" value="Pol_omega/Rpo6/RPB6"/>
</dbReference>
<comment type="function">
    <text evidence="10">Promotes RNA polymerase assembly. Latches the N- and C-terminal regions of the beta' subunit thereby facilitating its interaction with the beta and alpha subunits.</text>
</comment>
<evidence type="ECO:0000256" key="2">
    <source>
        <dbReference type="ARBA" id="ARBA00012418"/>
    </source>
</evidence>
<comment type="caution">
    <text evidence="11">The sequence shown here is derived from an EMBL/GenBank/DDBJ whole genome shotgun (WGS) entry which is preliminary data.</text>
</comment>
<dbReference type="SMART" id="SM01409">
    <property type="entry name" value="RNA_pol_Rpb6"/>
    <property type="match status" value="1"/>
</dbReference>
<evidence type="ECO:0000256" key="8">
    <source>
        <dbReference type="ARBA" id="ARBA00029924"/>
    </source>
</evidence>
<keyword evidence="7 10" id="KW-0804">Transcription</keyword>
<organism evidence="11 12">
    <name type="scientific">Gehongia tenuis</name>
    <dbReference type="NCBI Taxonomy" id="2763655"/>
    <lineage>
        <taxon>Bacteria</taxon>
        <taxon>Bacillati</taxon>
        <taxon>Bacillota</taxon>
        <taxon>Clostridia</taxon>
        <taxon>Christensenellales</taxon>
        <taxon>Christensenellaceae</taxon>
        <taxon>Gehongia</taxon>
    </lineage>
</organism>
<keyword evidence="12" id="KW-1185">Reference proteome</keyword>
<evidence type="ECO:0000313" key="11">
    <source>
        <dbReference type="EMBL" id="MBC8530761.1"/>
    </source>
</evidence>
<dbReference type="GO" id="GO:0000428">
    <property type="term" value="C:DNA-directed RNA polymerase complex"/>
    <property type="evidence" value="ECO:0007669"/>
    <property type="project" value="UniProtKB-KW"/>
</dbReference>
<dbReference type="Pfam" id="PF01192">
    <property type="entry name" value="RNA_pol_Rpb6"/>
    <property type="match status" value="1"/>
</dbReference>
<dbReference type="GO" id="GO:0006351">
    <property type="term" value="P:DNA-templated transcription"/>
    <property type="evidence" value="ECO:0007669"/>
    <property type="project" value="UniProtKB-UniRule"/>
</dbReference>
<dbReference type="AlphaFoldDB" id="A0A926D3B2"/>
<proteinExistence type="inferred from homology"/>
<keyword evidence="6 10" id="KW-0548">Nucleotidyltransferase</keyword>
<evidence type="ECO:0000256" key="10">
    <source>
        <dbReference type="HAMAP-Rule" id="MF_00366"/>
    </source>
</evidence>
<accession>A0A926D3B2</accession>
<dbReference type="GO" id="GO:0003677">
    <property type="term" value="F:DNA binding"/>
    <property type="evidence" value="ECO:0007669"/>
    <property type="project" value="UniProtKB-UniRule"/>
</dbReference>
<dbReference type="RefSeq" id="WP_283244847.1">
    <property type="nucleotide sequence ID" value="NZ_JACRSR010000001.1"/>
</dbReference>
<sequence length="75" mass="8762">MINHPPLTELMDMVDCRYTLVVETAKRARQLVDQEERAEEFEDAPQKHEVKAVSQAVEEIYEGKVTYQRVRDGIK</sequence>
<gene>
    <name evidence="10" type="primary">rpoZ</name>
    <name evidence="11" type="ORF">H8696_02745</name>
</gene>
<dbReference type="PANTHER" id="PTHR34476">
    <property type="entry name" value="DNA-DIRECTED RNA POLYMERASE SUBUNIT OMEGA"/>
    <property type="match status" value="1"/>
</dbReference>
<dbReference type="EC" id="2.7.7.6" evidence="2 10"/>
<comment type="subunit">
    <text evidence="10">The RNAP catalytic core consists of 2 alpha, 1 beta, 1 beta' and 1 omega subunit. When a sigma factor is associated with the core the holoenzyme is formed, which can initiate transcription.</text>
</comment>
<evidence type="ECO:0000256" key="7">
    <source>
        <dbReference type="ARBA" id="ARBA00023163"/>
    </source>
</evidence>